<dbReference type="PANTHER" id="PTHR12992:SF44">
    <property type="entry name" value="NUDIX HYDROLASE DOMAIN-CONTAINING PROTEIN"/>
    <property type="match status" value="1"/>
</dbReference>
<dbReference type="InterPro" id="IPR045121">
    <property type="entry name" value="CoAse"/>
</dbReference>
<sequence length="212" mass="23612">MRRDSTVWNTMSPTSIGMIEDRLQTRVVVPEEMKPNARQAAVAAVLRADGEDTEVLFIQRSKKQGDPWSGHMAFPGGHREAIDTSLQETAVRETLEEVGLDLTTSGRYMGQLEMVRANPRGRNIDMTVSPFVFELTNAHPTLSLNHEVAEVHWGRLGEMMRGDVYADDAWKGPPGAKAFPGHHVGGQVVWGLTFRMLEDLFALLTPGFERRG</sequence>
<dbReference type="PROSITE" id="PS51462">
    <property type="entry name" value="NUDIX"/>
    <property type="match status" value="1"/>
</dbReference>
<dbReference type="Gene3D" id="3.90.79.10">
    <property type="entry name" value="Nucleoside Triphosphate Pyrophosphohydrolase"/>
    <property type="match status" value="1"/>
</dbReference>
<dbReference type="SUPFAM" id="SSF55811">
    <property type="entry name" value="Nudix"/>
    <property type="match status" value="1"/>
</dbReference>
<dbReference type="EMBL" id="NTKD01000013">
    <property type="protein sequence ID" value="PDH40316.1"/>
    <property type="molecule type" value="Genomic_DNA"/>
</dbReference>
<organism evidence="2 3">
    <name type="scientific">OM182 bacterium MED-G24</name>
    <dbReference type="NCBI Taxonomy" id="1986255"/>
    <lineage>
        <taxon>Bacteria</taxon>
        <taxon>Pseudomonadati</taxon>
        <taxon>Pseudomonadota</taxon>
        <taxon>Gammaproteobacteria</taxon>
        <taxon>OMG group</taxon>
        <taxon>OM182 clade</taxon>
    </lineage>
</organism>
<name>A0A2A5WW44_9GAMM</name>
<dbReference type="InterPro" id="IPR015797">
    <property type="entry name" value="NUDIX_hydrolase-like_dom_sf"/>
</dbReference>
<dbReference type="Pfam" id="PF00293">
    <property type="entry name" value="NUDIX"/>
    <property type="match status" value="1"/>
</dbReference>
<dbReference type="InterPro" id="IPR000086">
    <property type="entry name" value="NUDIX_hydrolase_dom"/>
</dbReference>
<comment type="caution">
    <text evidence="2">The sequence shown here is derived from an EMBL/GenBank/DDBJ whole genome shotgun (WGS) entry which is preliminary data.</text>
</comment>
<evidence type="ECO:0000313" key="2">
    <source>
        <dbReference type="EMBL" id="PDH40316.1"/>
    </source>
</evidence>
<accession>A0A2A5WW44</accession>
<evidence type="ECO:0000259" key="1">
    <source>
        <dbReference type="PROSITE" id="PS51462"/>
    </source>
</evidence>
<dbReference type="GO" id="GO:0010945">
    <property type="term" value="F:coenzyme A diphosphatase activity"/>
    <property type="evidence" value="ECO:0007669"/>
    <property type="project" value="InterPro"/>
</dbReference>
<dbReference type="CDD" id="cd03426">
    <property type="entry name" value="NUDIX_CoAse_Nudt7"/>
    <property type="match status" value="1"/>
</dbReference>
<gene>
    <name evidence="2" type="ORF">CNE99_03895</name>
</gene>
<reference evidence="2 3" key="1">
    <citation type="submission" date="2017-08" db="EMBL/GenBank/DDBJ databases">
        <title>Fine stratification of microbial communities through a metagenomic profile of the photic zone.</title>
        <authorList>
            <person name="Haro-Moreno J.M."/>
            <person name="Lopez-Perez M."/>
            <person name="De La Torre J."/>
            <person name="Picazo A."/>
            <person name="Camacho A."/>
            <person name="Rodriguez-Valera F."/>
        </authorList>
    </citation>
    <scope>NUCLEOTIDE SEQUENCE [LARGE SCALE GENOMIC DNA]</scope>
    <source>
        <strain evidence="2">MED-G24</strain>
    </source>
</reference>
<proteinExistence type="predicted"/>
<dbReference type="AlphaFoldDB" id="A0A2A5WW44"/>
<dbReference type="Proteomes" id="UP000219327">
    <property type="component" value="Unassembled WGS sequence"/>
</dbReference>
<evidence type="ECO:0000313" key="3">
    <source>
        <dbReference type="Proteomes" id="UP000219327"/>
    </source>
</evidence>
<feature type="domain" description="Nudix hydrolase" evidence="1">
    <location>
        <begin position="37"/>
        <end position="177"/>
    </location>
</feature>
<protein>
    <submittedName>
        <fullName evidence="2">Coenzyme A pyrophosphatase</fullName>
    </submittedName>
</protein>
<dbReference type="PANTHER" id="PTHR12992">
    <property type="entry name" value="NUDIX HYDROLASE"/>
    <property type="match status" value="1"/>
</dbReference>